<evidence type="ECO:0000313" key="1">
    <source>
        <dbReference type="EMBL" id="KAK6630280.1"/>
    </source>
</evidence>
<protein>
    <submittedName>
        <fullName evidence="1">Uncharacterized protein</fullName>
    </submittedName>
</protein>
<name>A0ABR1AWL6_POLSC</name>
<accession>A0ABR1AWL6</accession>
<proteinExistence type="predicted"/>
<reference evidence="1 2" key="1">
    <citation type="submission" date="2023-09" db="EMBL/GenBank/DDBJ databases">
        <title>Genomes of two closely related lineages of the louse Polyplax serrata with different host specificities.</title>
        <authorList>
            <person name="Martinu J."/>
            <person name="Tarabai H."/>
            <person name="Stefka J."/>
            <person name="Hypsa V."/>
        </authorList>
    </citation>
    <scope>NUCLEOTIDE SEQUENCE [LARGE SCALE GENOMIC DNA]</scope>
    <source>
        <strain evidence="1">98ZLc_SE</strain>
    </source>
</reference>
<dbReference type="EMBL" id="JAWJWF010000008">
    <property type="protein sequence ID" value="KAK6630280.1"/>
    <property type="molecule type" value="Genomic_DNA"/>
</dbReference>
<comment type="caution">
    <text evidence="1">The sequence shown here is derived from an EMBL/GenBank/DDBJ whole genome shotgun (WGS) entry which is preliminary data.</text>
</comment>
<organism evidence="1 2">
    <name type="scientific">Polyplax serrata</name>
    <name type="common">Common mouse louse</name>
    <dbReference type="NCBI Taxonomy" id="468196"/>
    <lineage>
        <taxon>Eukaryota</taxon>
        <taxon>Metazoa</taxon>
        <taxon>Ecdysozoa</taxon>
        <taxon>Arthropoda</taxon>
        <taxon>Hexapoda</taxon>
        <taxon>Insecta</taxon>
        <taxon>Pterygota</taxon>
        <taxon>Neoptera</taxon>
        <taxon>Paraneoptera</taxon>
        <taxon>Psocodea</taxon>
        <taxon>Troctomorpha</taxon>
        <taxon>Phthiraptera</taxon>
        <taxon>Anoplura</taxon>
        <taxon>Polyplacidae</taxon>
        <taxon>Polyplax</taxon>
    </lineage>
</organism>
<dbReference type="Proteomes" id="UP001359485">
    <property type="component" value="Unassembled WGS sequence"/>
</dbReference>
<keyword evidence="2" id="KW-1185">Reference proteome</keyword>
<gene>
    <name evidence="1" type="ORF">RUM44_004947</name>
</gene>
<evidence type="ECO:0000313" key="2">
    <source>
        <dbReference type="Proteomes" id="UP001359485"/>
    </source>
</evidence>
<sequence>MGSGARRIIKIINRSVRLEPGGELEAPTAPSYYDDTTVIMYPGDATSVIRYPCRYSRYTSLDSFASTYNQFGLISTDHWSMPSGYFVTIQLRVNLPSTRHQPFQFTDLESHQPSCRTDHLYNRHCQRLNSIPNATPNGEEDVEGVSI</sequence>